<dbReference type="OrthoDB" id="5017987at2759"/>
<comment type="caution">
    <text evidence="1">The sequence shown here is derived from an EMBL/GenBank/DDBJ whole genome shotgun (WGS) entry which is preliminary data.</text>
</comment>
<sequence length="84" mass="9845">MLDSGTTIHIFNDITRFFNHRTAEPEVFMNVAYYPHLSRRAIEHQFAGTAFRRHHYGSMMAQNKLHHGFRLRDVWNVQGSDSGL</sequence>
<organism evidence="1 2">
    <name type="scientific">Ophiocordyceps polyrhachis-furcata BCC 54312</name>
    <dbReference type="NCBI Taxonomy" id="1330021"/>
    <lineage>
        <taxon>Eukaryota</taxon>
        <taxon>Fungi</taxon>
        <taxon>Dikarya</taxon>
        <taxon>Ascomycota</taxon>
        <taxon>Pezizomycotina</taxon>
        <taxon>Sordariomycetes</taxon>
        <taxon>Hypocreomycetidae</taxon>
        <taxon>Hypocreales</taxon>
        <taxon>Ophiocordycipitaceae</taxon>
        <taxon>Ophiocordyceps</taxon>
    </lineage>
</organism>
<accession>A0A367L3C5</accession>
<dbReference type="AlphaFoldDB" id="A0A367L3C5"/>
<keyword evidence="2" id="KW-1185">Reference proteome</keyword>
<dbReference type="Proteomes" id="UP000253664">
    <property type="component" value="Unassembled WGS sequence"/>
</dbReference>
<evidence type="ECO:0000313" key="1">
    <source>
        <dbReference type="EMBL" id="RCI08929.1"/>
    </source>
</evidence>
<gene>
    <name evidence="1" type="ORF">L249_5112</name>
</gene>
<name>A0A367L3C5_9HYPO</name>
<evidence type="ECO:0000313" key="2">
    <source>
        <dbReference type="Proteomes" id="UP000253664"/>
    </source>
</evidence>
<proteinExistence type="predicted"/>
<dbReference type="EMBL" id="LKCN02000017">
    <property type="protein sequence ID" value="RCI08929.1"/>
    <property type="molecule type" value="Genomic_DNA"/>
</dbReference>
<reference evidence="1 2" key="1">
    <citation type="journal article" date="2015" name="BMC Genomics">
        <title>Insights from the genome of Ophiocordyceps polyrhachis-furcata to pathogenicity and host specificity in insect fungi.</title>
        <authorList>
            <person name="Wichadakul D."/>
            <person name="Kobmoo N."/>
            <person name="Ingsriswang S."/>
            <person name="Tangphatsornruang S."/>
            <person name="Chantasingh D."/>
            <person name="Luangsa-ard J.J."/>
            <person name="Eurwilaichitr L."/>
        </authorList>
    </citation>
    <scope>NUCLEOTIDE SEQUENCE [LARGE SCALE GENOMIC DNA]</scope>
    <source>
        <strain evidence="1 2">BCC 54312</strain>
    </source>
</reference>
<protein>
    <submittedName>
        <fullName evidence="1">Uncharacterized protein</fullName>
    </submittedName>
</protein>